<proteinExistence type="predicted"/>
<comment type="caution">
    <text evidence="1">The sequence shown here is derived from an EMBL/GenBank/DDBJ whole genome shotgun (WGS) entry which is preliminary data.</text>
</comment>
<protein>
    <submittedName>
        <fullName evidence="1">Uncharacterized protein</fullName>
    </submittedName>
</protein>
<reference evidence="1" key="1">
    <citation type="journal article" date="2015" name="Nature">
        <title>Complex archaea that bridge the gap between prokaryotes and eukaryotes.</title>
        <authorList>
            <person name="Spang A."/>
            <person name="Saw J.H."/>
            <person name="Jorgensen S.L."/>
            <person name="Zaremba-Niedzwiedzka K."/>
            <person name="Martijn J."/>
            <person name="Lind A.E."/>
            <person name="van Eijk R."/>
            <person name="Schleper C."/>
            <person name="Guy L."/>
            <person name="Ettema T.J."/>
        </authorList>
    </citation>
    <scope>NUCLEOTIDE SEQUENCE</scope>
</reference>
<dbReference type="EMBL" id="LAZR01001667">
    <property type="protein sequence ID" value="KKN41131.1"/>
    <property type="molecule type" value="Genomic_DNA"/>
</dbReference>
<name>A0A0F9SW47_9ZZZZ</name>
<gene>
    <name evidence="1" type="ORF">LCGC14_0726460</name>
</gene>
<organism evidence="1">
    <name type="scientific">marine sediment metagenome</name>
    <dbReference type="NCBI Taxonomy" id="412755"/>
    <lineage>
        <taxon>unclassified sequences</taxon>
        <taxon>metagenomes</taxon>
        <taxon>ecological metagenomes</taxon>
    </lineage>
</organism>
<dbReference type="AlphaFoldDB" id="A0A0F9SW47"/>
<sequence>MKVFHITEYTSSGPVADRALYTLLETVTSFSLCECRGREHVMFSGIHPVLVLDHFDQALNPLAIMNQVRASEINIEWLMIVDNSPQLDFLEQQGLRPLCHLVLGADSKQRQSVYPAQTRIITTVSGGVSFLKQHQLAA</sequence>
<evidence type="ECO:0000313" key="1">
    <source>
        <dbReference type="EMBL" id="KKN41131.1"/>
    </source>
</evidence>
<accession>A0A0F9SW47</accession>